<accession>A0ABS7GA05</accession>
<gene>
    <name evidence="2" type="ORF">K1Y79_09120</name>
</gene>
<proteinExistence type="predicted"/>
<feature type="domain" description="DUF1330" evidence="1">
    <location>
        <begin position="18"/>
        <end position="105"/>
    </location>
</feature>
<keyword evidence="3" id="KW-1185">Reference proteome</keyword>
<sequence length="116" mass="13117">MLTLPEIKEGNGPILMLNMVRFKDRRLYFEEYLPAFYQVVEKLGLSGAKVIMTNDVIANLVVTDGEAWDAIVLVEYPSVAAFATMAQSKEYHEIAEPLRLAALSDIRLFMTRSIAY</sequence>
<organism evidence="2 3">
    <name type="scientific">Chitinophaga rhizophila</name>
    <dbReference type="NCBI Taxonomy" id="2866212"/>
    <lineage>
        <taxon>Bacteria</taxon>
        <taxon>Pseudomonadati</taxon>
        <taxon>Bacteroidota</taxon>
        <taxon>Chitinophagia</taxon>
        <taxon>Chitinophagales</taxon>
        <taxon>Chitinophagaceae</taxon>
        <taxon>Chitinophaga</taxon>
    </lineage>
</organism>
<dbReference type="SUPFAM" id="SSF54909">
    <property type="entry name" value="Dimeric alpha+beta barrel"/>
    <property type="match status" value="1"/>
</dbReference>
<comment type="caution">
    <text evidence="2">The sequence shown here is derived from an EMBL/GenBank/DDBJ whole genome shotgun (WGS) entry which is preliminary data.</text>
</comment>
<dbReference type="InterPro" id="IPR011008">
    <property type="entry name" value="Dimeric_a/b-barrel"/>
</dbReference>
<evidence type="ECO:0000313" key="2">
    <source>
        <dbReference type="EMBL" id="MBW8684492.1"/>
    </source>
</evidence>
<dbReference type="InterPro" id="IPR010753">
    <property type="entry name" value="DUF1330"/>
</dbReference>
<dbReference type="RefSeq" id="WP_220249711.1">
    <property type="nucleotide sequence ID" value="NZ_JAICCF010000002.1"/>
</dbReference>
<protein>
    <submittedName>
        <fullName evidence="2">DUF1330 domain-containing protein</fullName>
    </submittedName>
</protein>
<dbReference type="EMBL" id="JAICCF010000002">
    <property type="protein sequence ID" value="MBW8684492.1"/>
    <property type="molecule type" value="Genomic_DNA"/>
</dbReference>
<dbReference type="Pfam" id="PF07045">
    <property type="entry name" value="DUF1330"/>
    <property type="match status" value="1"/>
</dbReference>
<dbReference type="PANTHER" id="PTHR40257:SF1">
    <property type="entry name" value="DUF1330 DOMAIN-CONTAINING PROTEIN"/>
    <property type="match status" value="1"/>
</dbReference>
<dbReference type="Gene3D" id="3.30.70.100">
    <property type="match status" value="1"/>
</dbReference>
<dbReference type="Proteomes" id="UP000812961">
    <property type="component" value="Unassembled WGS sequence"/>
</dbReference>
<reference evidence="2 3" key="1">
    <citation type="submission" date="2021-08" db="EMBL/GenBank/DDBJ databases">
        <title>The genome sequence of Chitinophaga sp. B61.</title>
        <authorList>
            <person name="Zhang X."/>
        </authorList>
    </citation>
    <scope>NUCLEOTIDE SEQUENCE [LARGE SCALE GENOMIC DNA]</scope>
    <source>
        <strain evidence="2 3">B61</strain>
    </source>
</reference>
<evidence type="ECO:0000259" key="1">
    <source>
        <dbReference type="Pfam" id="PF07045"/>
    </source>
</evidence>
<evidence type="ECO:0000313" key="3">
    <source>
        <dbReference type="Proteomes" id="UP000812961"/>
    </source>
</evidence>
<name>A0ABS7GA05_9BACT</name>
<dbReference type="PANTHER" id="PTHR40257">
    <property type="match status" value="1"/>
</dbReference>